<dbReference type="EC" id="3.-.-.-" evidence="2"/>
<dbReference type="KEGG" id="pbu:L21SP3_02192"/>
<dbReference type="SUPFAM" id="SSF56281">
    <property type="entry name" value="Metallo-hydrolase/oxidoreductase"/>
    <property type="match status" value="1"/>
</dbReference>
<proteinExistence type="predicted"/>
<evidence type="ECO:0000259" key="1">
    <source>
        <dbReference type="SMART" id="SM00849"/>
    </source>
</evidence>
<dbReference type="RefSeq" id="WP_077541497.1">
    <property type="nucleotide sequence ID" value="NZ_CP019633.1"/>
</dbReference>
<evidence type="ECO:0000313" key="3">
    <source>
        <dbReference type="Proteomes" id="UP000188273"/>
    </source>
</evidence>
<dbReference type="Proteomes" id="UP000188273">
    <property type="component" value="Chromosome"/>
</dbReference>
<organism evidence="2 3">
    <name type="scientific">Sedimentisphaera cyanobacteriorum</name>
    <dbReference type="NCBI Taxonomy" id="1940790"/>
    <lineage>
        <taxon>Bacteria</taxon>
        <taxon>Pseudomonadati</taxon>
        <taxon>Planctomycetota</taxon>
        <taxon>Phycisphaerae</taxon>
        <taxon>Sedimentisphaerales</taxon>
        <taxon>Sedimentisphaeraceae</taxon>
        <taxon>Sedimentisphaera</taxon>
    </lineage>
</organism>
<dbReference type="EMBL" id="CP019633">
    <property type="protein sequence ID" value="AQQ10360.1"/>
    <property type="molecule type" value="Genomic_DNA"/>
</dbReference>
<dbReference type="STRING" id="1940790.L21SP3_02192"/>
<dbReference type="GO" id="GO:0016787">
    <property type="term" value="F:hydrolase activity"/>
    <property type="evidence" value="ECO:0007669"/>
    <property type="project" value="UniProtKB-KW"/>
</dbReference>
<dbReference type="PANTHER" id="PTHR47619:SF1">
    <property type="entry name" value="EXODEOXYRIBONUCLEASE WALJ"/>
    <property type="match status" value="1"/>
</dbReference>
<gene>
    <name evidence="2" type="primary">yycJ</name>
    <name evidence="2" type="ORF">L21SP3_02192</name>
</gene>
<reference evidence="3" key="1">
    <citation type="submission" date="2017-02" db="EMBL/GenBank/DDBJ databases">
        <title>Comparative genomics and description of representatives of a novel lineage of planctomycetes thriving in anoxic sediments.</title>
        <authorList>
            <person name="Spring S."/>
            <person name="Bunk B."/>
            <person name="Sproer C."/>
            <person name="Klenk H.-P."/>
        </authorList>
    </citation>
    <scope>NUCLEOTIDE SEQUENCE [LARGE SCALE GENOMIC DNA]</scope>
    <source>
        <strain evidence="3">L21-RPul-D3</strain>
    </source>
</reference>
<dbReference type="OrthoDB" id="9781189at2"/>
<dbReference type="SMART" id="SM00849">
    <property type="entry name" value="Lactamase_B"/>
    <property type="match status" value="1"/>
</dbReference>
<protein>
    <submittedName>
        <fullName evidence="2">Metallo-hydrolase YycJ</fullName>
        <ecNumber evidence="2">3.-.-.-</ecNumber>
    </submittedName>
</protein>
<dbReference type="PANTHER" id="PTHR47619">
    <property type="entry name" value="METALLO-HYDROLASE YYCJ-RELATED"/>
    <property type="match status" value="1"/>
</dbReference>
<accession>A0A1Q2HSL4</accession>
<dbReference type="InterPro" id="IPR036866">
    <property type="entry name" value="RibonucZ/Hydroxyglut_hydro"/>
</dbReference>
<keyword evidence="2" id="KW-0378">Hydrolase</keyword>
<name>A0A1Q2HSL4_9BACT</name>
<feature type="domain" description="Metallo-beta-lactamase" evidence="1">
    <location>
        <begin position="11"/>
        <end position="180"/>
    </location>
</feature>
<sequence>MKVISLQSGSRGNCIYVETNKTKLLFDAGISGKAAKARLAAFGKDIRDVDGLFISHDHSDHIKNAGVFSRKFGHKLLVSEKTYQSRSGGLGDVEILHHFQRCERIELGDVCVETHPTPHDGADPCAFVIEAEGKRLGILTDLGYAFAELSGIIRGLDAVMLESNFDPYMLENGPYPYSVQSRIKGDGGHISNQQAAELLIENANDRLSWACLSHISENNNTPETALSVFQKALKPSGKKIQLFAASQREAACMPEI</sequence>
<dbReference type="AlphaFoldDB" id="A0A1Q2HSL4"/>
<evidence type="ECO:0000313" key="2">
    <source>
        <dbReference type="EMBL" id="AQQ10360.1"/>
    </source>
</evidence>
<dbReference type="InterPro" id="IPR052533">
    <property type="entry name" value="WalJ/YycJ-like"/>
</dbReference>
<keyword evidence="3" id="KW-1185">Reference proteome</keyword>
<dbReference type="Pfam" id="PF00753">
    <property type="entry name" value="Lactamase_B"/>
    <property type="match status" value="1"/>
</dbReference>
<dbReference type="Gene3D" id="3.60.15.10">
    <property type="entry name" value="Ribonuclease Z/Hydroxyacylglutathione hydrolase-like"/>
    <property type="match status" value="1"/>
</dbReference>
<dbReference type="InterPro" id="IPR001279">
    <property type="entry name" value="Metallo-B-lactamas"/>
</dbReference>